<keyword evidence="9" id="KW-0998">Cell outer membrane</keyword>
<name>A0A2T3MZT1_9GAMM</name>
<reference evidence="14 15" key="1">
    <citation type="submission" date="2018-03" db="EMBL/GenBank/DDBJ databases">
        <title>Whole genome sequencing of Histamine producing bacteria.</title>
        <authorList>
            <person name="Butler K."/>
        </authorList>
    </citation>
    <scope>NUCLEOTIDE SEQUENCE [LARGE SCALE GENOMIC DNA]</scope>
    <source>
        <strain evidence="14 15">DSM 16190</strain>
    </source>
</reference>
<comment type="subcellular location">
    <subcellularLocation>
        <location evidence="1">Cell outer membrane</location>
        <topology evidence="1">Multi-pass membrane protein</topology>
    </subcellularLocation>
</comment>
<keyword evidence="8 10" id="KW-0472">Membrane</keyword>
<keyword evidence="3" id="KW-0813">Transport</keyword>
<dbReference type="Gene3D" id="2.40.160.20">
    <property type="match status" value="1"/>
</dbReference>
<evidence type="ECO:0000313" key="15">
    <source>
        <dbReference type="Proteomes" id="UP000240904"/>
    </source>
</evidence>
<dbReference type="PRINTS" id="PR01021">
    <property type="entry name" value="OMPADOMAIN"/>
</dbReference>
<dbReference type="OrthoDB" id="9782229at2"/>
<dbReference type="SUPFAM" id="SSF103088">
    <property type="entry name" value="OmpA-like"/>
    <property type="match status" value="1"/>
</dbReference>
<dbReference type="GO" id="GO:0015288">
    <property type="term" value="F:porin activity"/>
    <property type="evidence" value="ECO:0007669"/>
    <property type="project" value="UniProtKB-KW"/>
</dbReference>
<dbReference type="CDD" id="cd07185">
    <property type="entry name" value="OmpA_C-like"/>
    <property type="match status" value="1"/>
</dbReference>
<evidence type="ECO:0000256" key="10">
    <source>
        <dbReference type="PROSITE-ProRule" id="PRU00473"/>
    </source>
</evidence>
<evidence type="ECO:0000256" key="9">
    <source>
        <dbReference type="ARBA" id="ARBA00023237"/>
    </source>
</evidence>
<dbReference type="GO" id="GO:0046930">
    <property type="term" value="C:pore complex"/>
    <property type="evidence" value="ECO:0007669"/>
    <property type="project" value="UniProtKB-KW"/>
</dbReference>
<organism evidence="14 15">
    <name type="scientific">Photobacterium lipolyticum</name>
    <dbReference type="NCBI Taxonomy" id="266810"/>
    <lineage>
        <taxon>Bacteria</taxon>
        <taxon>Pseudomonadati</taxon>
        <taxon>Pseudomonadota</taxon>
        <taxon>Gammaproteobacteria</taxon>
        <taxon>Vibrionales</taxon>
        <taxon>Vibrionaceae</taxon>
        <taxon>Photobacterium</taxon>
    </lineage>
</organism>
<evidence type="ECO:0000256" key="5">
    <source>
        <dbReference type="ARBA" id="ARBA00022692"/>
    </source>
</evidence>
<evidence type="ECO:0000256" key="6">
    <source>
        <dbReference type="ARBA" id="ARBA00023065"/>
    </source>
</evidence>
<evidence type="ECO:0000256" key="4">
    <source>
        <dbReference type="ARBA" id="ARBA00022452"/>
    </source>
</evidence>
<dbReference type="Gene3D" id="3.30.1330.60">
    <property type="entry name" value="OmpA-like domain"/>
    <property type="match status" value="1"/>
</dbReference>
<keyword evidence="5" id="KW-0812">Transmembrane</keyword>
<sequence>MSKVHYILPLALLVSGVAHAVTDNPWYVGARIGGTHFNNFDDALKGSSGDFDQDDWGGGAFLGYNITPWFALEGGYTYLGKADYKPAGGDFDVQGIDLLGKFTWALTDSYDLYAKAGGYVYNADNSIEAIKADDDGIAATVGVGVEYFYTDTLSTRLEYQYYNQVGDSKPGTADIHFYGLSLVYHWGAPAPVAVVEPEPEPVPEPAPVPAVVKVDPITVALPFGFDSNSLSQVDIDKLEPIAKRLENFPETELFVIGHTDSRGSEEYNQKLSEDRAEVVAGYLASHFGIDQSRFKAEGKGETQPVANNDTEAGRAQNRRVEVFTPGFEVQGE</sequence>
<evidence type="ECO:0000256" key="11">
    <source>
        <dbReference type="SAM" id="MobiDB-lite"/>
    </source>
</evidence>
<evidence type="ECO:0000259" key="13">
    <source>
        <dbReference type="PROSITE" id="PS51123"/>
    </source>
</evidence>
<evidence type="ECO:0000256" key="3">
    <source>
        <dbReference type="ARBA" id="ARBA00022448"/>
    </source>
</evidence>
<evidence type="ECO:0000313" key="14">
    <source>
        <dbReference type="EMBL" id="PSW05395.1"/>
    </source>
</evidence>
<evidence type="ECO:0000256" key="1">
    <source>
        <dbReference type="ARBA" id="ARBA00004571"/>
    </source>
</evidence>
<keyword evidence="4" id="KW-1134">Transmembrane beta strand</keyword>
<dbReference type="AlphaFoldDB" id="A0A2T3MZT1"/>
<feature type="signal peptide" evidence="12">
    <location>
        <begin position="1"/>
        <end position="20"/>
    </location>
</feature>
<proteinExistence type="inferred from homology"/>
<keyword evidence="15" id="KW-1185">Reference proteome</keyword>
<dbReference type="InterPro" id="IPR050330">
    <property type="entry name" value="Bact_OuterMem_StrucFunc"/>
</dbReference>
<dbReference type="RefSeq" id="WP_107283035.1">
    <property type="nucleotide sequence ID" value="NZ_PYMC01000005.1"/>
</dbReference>
<keyword evidence="6" id="KW-0406">Ion transport</keyword>
<feature type="region of interest" description="Disordered" evidence="11">
    <location>
        <begin position="295"/>
        <end position="318"/>
    </location>
</feature>
<evidence type="ECO:0000256" key="8">
    <source>
        <dbReference type="ARBA" id="ARBA00023136"/>
    </source>
</evidence>
<protein>
    <recommendedName>
        <fullName evidence="13">OmpA-like domain-containing protein</fullName>
    </recommendedName>
</protein>
<comment type="caution">
    <text evidence="14">The sequence shown here is derived from an EMBL/GenBank/DDBJ whole genome shotgun (WGS) entry which is preliminary data.</text>
</comment>
<dbReference type="InterPro" id="IPR006664">
    <property type="entry name" value="OMP_bac"/>
</dbReference>
<dbReference type="Pfam" id="PF01389">
    <property type="entry name" value="OmpA_membrane"/>
    <property type="match status" value="1"/>
</dbReference>
<dbReference type="PROSITE" id="PS51123">
    <property type="entry name" value="OMPA_2"/>
    <property type="match status" value="1"/>
</dbReference>
<dbReference type="GO" id="GO:0006811">
    <property type="term" value="P:monoatomic ion transport"/>
    <property type="evidence" value="ECO:0007669"/>
    <property type="project" value="UniProtKB-KW"/>
</dbReference>
<accession>A0A2T3MZT1</accession>
<dbReference type="PANTHER" id="PTHR30329:SF21">
    <property type="entry name" value="LIPOPROTEIN YIAD-RELATED"/>
    <property type="match status" value="1"/>
</dbReference>
<evidence type="ECO:0000256" key="7">
    <source>
        <dbReference type="ARBA" id="ARBA00023114"/>
    </source>
</evidence>
<evidence type="ECO:0000256" key="2">
    <source>
        <dbReference type="ARBA" id="ARBA00005710"/>
    </source>
</evidence>
<keyword evidence="12" id="KW-0732">Signal</keyword>
<feature type="domain" description="OmpA-like" evidence="13">
    <location>
        <begin position="210"/>
        <end position="328"/>
    </location>
</feature>
<gene>
    <name evidence="14" type="ORF">C9I89_09040</name>
</gene>
<dbReference type="InterPro" id="IPR011250">
    <property type="entry name" value="OMP/PagP_B-barrel"/>
</dbReference>
<dbReference type="InterPro" id="IPR006665">
    <property type="entry name" value="OmpA-like"/>
</dbReference>
<evidence type="ECO:0000256" key="12">
    <source>
        <dbReference type="SAM" id="SignalP"/>
    </source>
</evidence>
<dbReference type="InterPro" id="IPR036737">
    <property type="entry name" value="OmpA-like_sf"/>
</dbReference>
<dbReference type="InterPro" id="IPR000498">
    <property type="entry name" value="OmpA-like_TM_dom"/>
</dbReference>
<dbReference type="SUPFAM" id="SSF56925">
    <property type="entry name" value="OMPA-like"/>
    <property type="match status" value="1"/>
</dbReference>
<dbReference type="Pfam" id="PF00691">
    <property type="entry name" value="OmpA"/>
    <property type="match status" value="1"/>
</dbReference>
<dbReference type="PANTHER" id="PTHR30329">
    <property type="entry name" value="STATOR ELEMENT OF FLAGELLAR MOTOR COMPLEX"/>
    <property type="match status" value="1"/>
</dbReference>
<dbReference type="EMBL" id="PYMC01000005">
    <property type="protein sequence ID" value="PSW05395.1"/>
    <property type="molecule type" value="Genomic_DNA"/>
</dbReference>
<dbReference type="GO" id="GO:0009279">
    <property type="term" value="C:cell outer membrane"/>
    <property type="evidence" value="ECO:0007669"/>
    <property type="project" value="UniProtKB-SubCell"/>
</dbReference>
<comment type="similarity">
    <text evidence="2">Belongs to the outer membrane OOP (TC 1.B.6) superfamily. OmpA family.</text>
</comment>
<keyword evidence="7" id="KW-0626">Porin</keyword>
<feature type="chain" id="PRO_5015529687" description="OmpA-like domain-containing protein" evidence="12">
    <location>
        <begin position="21"/>
        <end position="332"/>
    </location>
</feature>
<dbReference type="Proteomes" id="UP000240904">
    <property type="component" value="Unassembled WGS sequence"/>
</dbReference>